<keyword evidence="2" id="KW-1185">Reference proteome</keyword>
<organism evidence="1 2">
    <name type="scientific">Agaricus bisporus var. burnettii (strain JB137-S8 / ATCC MYA-4627 / FGSC 10392)</name>
    <name type="common">White button mushroom</name>
    <dbReference type="NCBI Taxonomy" id="597362"/>
    <lineage>
        <taxon>Eukaryota</taxon>
        <taxon>Fungi</taxon>
        <taxon>Dikarya</taxon>
        <taxon>Basidiomycota</taxon>
        <taxon>Agaricomycotina</taxon>
        <taxon>Agaricomycetes</taxon>
        <taxon>Agaricomycetidae</taxon>
        <taxon>Agaricales</taxon>
        <taxon>Agaricineae</taxon>
        <taxon>Agaricaceae</taxon>
        <taxon>Agaricus</taxon>
    </lineage>
</organism>
<accession>K5WRA6</accession>
<evidence type="ECO:0000313" key="1">
    <source>
        <dbReference type="EMBL" id="EKM73288.1"/>
    </source>
</evidence>
<evidence type="ECO:0000313" key="2">
    <source>
        <dbReference type="Proteomes" id="UP000008493"/>
    </source>
</evidence>
<dbReference type="GeneID" id="18828481"/>
<dbReference type="KEGG" id="abp:AGABI1DRAFT135138"/>
<gene>
    <name evidence="1" type="ORF">AGABI1DRAFT_135138</name>
</gene>
<sequence>MPHARALMAAAFRGNYAWIGTWTLDLHLPNVILGFPLCGACLSWLTRFFPIPYSTSHSTLVATSGIAASSQYCTWFPTQLSLPFVAYPLFPNTILAFPPHFPTS</sequence>
<protein>
    <submittedName>
        <fullName evidence="1">Uncharacterized protein</fullName>
    </submittedName>
</protein>
<proteinExistence type="predicted"/>
<dbReference type="InParanoid" id="K5WRA6"/>
<dbReference type="RefSeq" id="XP_007336073.1">
    <property type="nucleotide sequence ID" value="XM_007336011.1"/>
</dbReference>
<dbReference type="EMBL" id="JH973092">
    <property type="protein sequence ID" value="EKM73288.1"/>
    <property type="molecule type" value="Genomic_DNA"/>
</dbReference>
<reference evidence="2" key="1">
    <citation type="journal article" date="2012" name="Proc. Natl. Acad. Sci. U.S.A.">
        <title>Genome sequence of the button mushroom Agaricus bisporus reveals mechanisms governing adaptation to a humic-rich ecological niche.</title>
        <authorList>
            <person name="Morin E."/>
            <person name="Kohler A."/>
            <person name="Baker A.R."/>
            <person name="Foulongne-Oriol M."/>
            <person name="Lombard V."/>
            <person name="Nagy L.G."/>
            <person name="Ohm R.A."/>
            <person name="Patyshakuliyeva A."/>
            <person name="Brun A."/>
            <person name="Aerts A.L."/>
            <person name="Bailey A.M."/>
            <person name="Billette C."/>
            <person name="Coutinho P.M."/>
            <person name="Deakin G."/>
            <person name="Doddapaneni H."/>
            <person name="Floudas D."/>
            <person name="Grimwood J."/>
            <person name="Hilden K."/>
            <person name="Kuees U."/>
            <person name="LaButti K.M."/>
            <person name="Lapidus A."/>
            <person name="Lindquist E.A."/>
            <person name="Lucas S.M."/>
            <person name="Murat C."/>
            <person name="Riley R.W."/>
            <person name="Salamov A.A."/>
            <person name="Schmutz J."/>
            <person name="Subramanian V."/>
            <person name="Woesten H.A.B."/>
            <person name="Xu J."/>
            <person name="Eastwood D.C."/>
            <person name="Foster G.D."/>
            <person name="Sonnenberg A.S."/>
            <person name="Cullen D."/>
            <person name="de Vries R.P."/>
            <person name="Lundell T."/>
            <person name="Hibbett D.S."/>
            <person name="Henrissat B."/>
            <person name="Burton K.S."/>
            <person name="Kerrigan R.W."/>
            <person name="Challen M.P."/>
            <person name="Grigoriev I.V."/>
            <person name="Martin F."/>
        </authorList>
    </citation>
    <scope>NUCLEOTIDE SEQUENCE [LARGE SCALE GENOMIC DNA]</scope>
    <source>
        <strain evidence="2">JB137-S8 / ATCC MYA-4627 / FGSC 10392</strain>
    </source>
</reference>
<dbReference type="AlphaFoldDB" id="K5WRA6"/>
<name>K5WRA6_AGABU</name>
<dbReference type="Proteomes" id="UP000008493">
    <property type="component" value="Unassembled WGS sequence"/>
</dbReference>
<dbReference type="HOGENOM" id="CLU_2249266_0_0_1"/>